<dbReference type="InterPro" id="IPR052177">
    <property type="entry name" value="Divisome_Glycosyl_Hydrolase"/>
</dbReference>
<gene>
    <name evidence="3" type="ORF">H6G83_22860</name>
</gene>
<keyword evidence="3" id="KW-0378">Hydrolase</keyword>
<dbReference type="RefSeq" id="WP_190476271.1">
    <property type="nucleotide sequence ID" value="NZ_JACJSG010000035.1"/>
</dbReference>
<keyword evidence="4" id="KW-1185">Reference proteome</keyword>
<dbReference type="Proteomes" id="UP000661112">
    <property type="component" value="Unassembled WGS sequence"/>
</dbReference>
<dbReference type="InterPro" id="IPR017853">
    <property type="entry name" value="GH"/>
</dbReference>
<evidence type="ECO:0000256" key="1">
    <source>
        <dbReference type="ARBA" id="ARBA00022729"/>
    </source>
</evidence>
<evidence type="ECO:0000259" key="2">
    <source>
        <dbReference type="Pfam" id="PF02638"/>
    </source>
</evidence>
<reference evidence="3 4" key="1">
    <citation type="journal article" date="2020" name="ISME J.">
        <title>Comparative genomics reveals insights into cyanobacterial evolution and habitat adaptation.</title>
        <authorList>
            <person name="Chen M.Y."/>
            <person name="Teng W.K."/>
            <person name="Zhao L."/>
            <person name="Hu C.X."/>
            <person name="Zhou Y.K."/>
            <person name="Han B.P."/>
            <person name="Song L.R."/>
            <person name="Shu W.S."/>
        </authorList>
    </citation>
    <scope>NUCLEOTIDE SEQUENCE [LARGE SCALE GENOMIC DNA]</scope>
    <source>
        <strain evidence="3 4">FACHB-119</strain>
    </source>
</reference>
<organism evidence="3 4">
    <name type="scientific">Anabaena azotica FACHB-119</name>
    <dbReference type="NCBI Taxonomy" id="947527"/>
    <lineage>
        <taxon>Bacteria</taxon>
        <taxon>Bacillati</taxon>
        <taxon>Cyanobacteriota</taxon>
        <taxon>Cyanophyceae</taxon>
        <taxon>Nostocales</taxon>
        <taxon>Nostocaceae</taxon>
        <taxon>Anabaena</taxon>
        <taxon>Anabaena azotica</taxon>
    </lineage>
</organism>
<keyword evidence="1" id="KW-0732">Signal</keyword>
<name>A0ABR8D8I3_9NOST</name>
<accession>A0ABR8D8I3</accession>
<evidence type="ECO:0000313" key="4">
    <source>
        <dbReference type="Proteomes" id="UP000661112"/>
    </source>
</evidence>
<dbReference type="Pfam" id="PF02638">
    <property type="entry name" value="GHL10"/>
    <property type="match status" value="1"/>
</dbReference>
<dbReference type="EMBL" id="JACJSG010000035">
    <property type="protein sequence ID" value="MBD2503409.1"/>
    <property type="molecule type" value="Genomic_DNA"/>
</dbReference>
<dbReference type="SUPFAM" id="SSF51445">
    <property type="entry name" value="(Trans)glycosidases"/>
    <property type="match status" value="1"/>
</dbReference>
<dbReference type="Gene3D" id="3.20.20.80">
    <property type="entry name" value="Glycosidases"/>
    <property type="match status" value="1"/>
</dbReference>
<dbReference type="PANTHER" id="PTHR43405">
    <property type="entry name" value="GLYCOSYL HYDROLASE DIGH"/>
    <property type="match status" value="1"/>
</dbReference>
<evidence type="ECO:0000313" key="3">
    <source>
        <dbReference type="EMBL" id="MBD2503409.1"/>
    </source>
</evidence>
<proteinExistence type="predicted"/>
<feature type="domain" description="Glycosyl hydrolase-like 10" evidence="2">
    <location>
        <begin position="43"/>
        <end position="355"/>
    </location>
</feature>
<comment type="caution">
    <text evidence="3">The sequence shown here is derived from an EMBL/GenBank/DDBJ whole genome shotgun (WGS) entry which is preliminary data.</text>
</comment>
<dbReference type="InterPro" id="IPR003790">
    <property type="entry name" value="GHL10"/>
</dbReference>
<dbReference type="GO" id="GO:0016787">
    <property type="term" value="F:hydrolase activity"/>
    <property type="evidence" value="ECO:0007669"/>
    <property type="project" value="UniProtKB-KW"/>
</dbReference>
<sequence>MNRLAKLFFSFLLFVLLLLYLTGLSIPSFSNYEQKSSVPATTEIRGVWLTNVASGVLFVPWGINRAIEQLSALNFNTIYPVVWNRGYTFYKSAKAKSVIGVDTQPLLNFMQGGQDVLAKLIKLAKPKKISVIPWFEYGFMSPPDSMIAKLHPEWLTNGQNGVISISEMLPEESDNDPTNKLVWLNPLHPEVQQFILSLITEVVRNYDVQGIQFDDHFGMPVQFGYDPYSIELYQQEHQGKSPPENVFDSEWMSWRANKITLFMTKITQVVRELKPNAKISLSPNSQSFAYKYYLQDWANWVKKGLVDELILQVYRHDINSFVNELEQSAVKFARTQIPVAIGISTGILRKPVKIDQIKKQVQAVRDRSFFGISFFYWESLWGYITPESPPYRRKAFQEMFTAKAARPLAPIKVGGRLGEMRVKG</sequence>
<dbReference type="PANTHER" id="PTHR43405:SF1">
    <property type="entry name" value="GLYCOSYL HYDROLASE DIGH"/>
    <property type="match status" value="1"/>
</dbReference>
<protein>
    <submittedName>
        <fullName evidence="3">Glycoside hydrolase family 10 protein</fullName>
    </submittedName>
</protein>